<dbReference type="EC" id="2.7.11.1" evidence="1"/>
<evidence type="ECO:0000256" key="1">
    <source>
        <dbReference type="ARBA" id="ARBA00012513"/>
    </source>
</evidence>
<dbReference type="SMART" id="SM00220">
    <property type="entry name" value="S_TKc"/>
    <property type="match status" value="1"/>
</dbReference>
<dbReference type="Pfam" id="PF00069">
    <property type="entry name" value="Pkinase"/>
    <property type="match status" value="1"/>
</dbReference>
<accession>A0A8H6RP36</accession>
<dbReference type="PROSITE" id="PS50011">
    <property type="entry name" value="PROTEIN_KINASE_DOM"/>
    <property type="match status" value="1"/>
</dbReference>
<dbReference type="InterPro" id="IPR011009">
    <property type="entry name" value="Kinase-like_dom_sf"/>
</dbReference>
<dbReference type="SUPFAM" id="SSF56112">
    <property type="entry name" value="Protein kinase-like (PK-like)"/>
    <property type="match status" value="1"/>
</dbReference>
<reference evidence="8" key="1">
    <citation type="submission" date="2020-04" db="EMBL/GenBank/DDBJ databases">
        <title>Draft genome resource of the tomato pathogen Pseudocercospora fuligena.</title>
        <authorList>
            <person name="Zaccaron A."/>
        </authorList>
    </citation>
    <scope>NUCLEOTIDE SEQUENCE</scope>
    <source>
        <strain evidence="8">PF001</strain>
    </source>
</reference>
<keyword evidence="2" id="KW-0808">Transferase</keyword>
<evidence type="ECO:0000259" key="7">
    <source>
        <dbReference type="PROSITE" id="PS50011"/>
    </source>
</evidence>
<feature type="region of interest" description="Disordered" evidence="6">
    <location>
        <begin position="667"/>
        <end position="752"/>
    </location>
</feature>
<evidence type="ECO:0000256" key="6">
    <source>
        <dbReference type="SAM" id="MobiDB-lite"/>
    </source>
</evidence>
<dbReference type="PANTHER" id="PTHR43671">
    <property type="entry name" value="SERINE/THREONINE-PROTEIN KINASE NEK"/>
    <property type="match status" value="1"/>
</dbReference>
<organism evidence="8 9">
    <name type="scientific">Pseudocercospora fuligena</name>
    <dbReference type="NCBI Taxonomy" id="685502"/>
    <lineage>
        <taxon>Eukaryota</taxon>
        <taxon>Fungi</taxon>
        <taxon>Dikarya</taxon>
        <taxon>Ascomycota</taxon>
        <taxon>Pezizomycotina</taxon>
        <taxon>Dothideomycetes</taxon>
        <taxon>Dothideomycetidae</taxon>
        <taxon>Mycosphaerellales</taxon>
        <taxon>Mycosphaerellaceae</taxon>
        <taxon>Pseudocercospora</taxon>
    </lineage>
</organism>
<feature type="compositionally biased region" description="Basic and acidic residues" evidence="6">
    <location>
        <begin position="741"/>
        <end position="752"/>
    </location>
</feature>
<dbReference type="InterPro" id="IPR050660">
    <property type="entry name" value="NEK_Ser/Thr_kinase"/>
</dbReference>
<dbReference type="PROSITE" id="PS00108">
    <property type="entry name" value="PROTEIN_KINASE_ST"/>
    <property type="match status" value="1"/>
</dbReference>
<evidence type="ECO:0000256" key="5">
    <source>
        <dbReference type="ARBA" id="ARBA00022840"/>
    </source>
</evidence>
<keyword evidence="4 8" id="KW-0418">Kinase</keyword>
<keyword evidence="5" id="KW-0067">ATP-binding</keyword>
<gene>
    <name evidence="8" type="ORF">HII31_05002</name>
</gene>
<proteinExistence type="predicted"/>
<evidence type="ECO:0000256" key="4">
    <source>
        <dbReference type="ARBA" id="ARBA00022777"/>
    </source>
</evidence>
<feature type="region of interest" description="Disordered" evidence="6">
    <location>
        <begin position="622"/>
        <end position="654"/>
    </location>
</feature>
<dbReference type="EMBL" id="JABCIY010000077">
    <property type="protein sequence ID" value="KAF7193656.1"/>
    <property type="molecule type" value="Genomic_DNA"/>
</dbReference>
<dbReference type="InterPro" id="IPR000719">
    <property type="entry name" value="Prot_kinase_dom"/>
</dbReference>
<evidence type="ECO:0000313" key="9">
    <source>
        <dbReference type="Proteomes" id="UP000660729"/>
    </source>
</evidence>
<keyword evidence="9" id="KW-1185">Reference proteome</keyword>
<dbReference type="GO" id="GO:0004674">
    <property type="term" value="F:protein serine/threonine kinase activity"/>
    <property type="evidence" value="ECO:0007669"/>
    <property type="project" value="UniProtKB-EC"/>
</dbReference>
<comment type="caution">
    <text evidence="8">The sequence shown here is derived from an EMBL/GenBank/DDBJ whole genome shotgun (WGS) entry which is preliminary data.</text>
</comment>
<feature type="domain" description="Protein kinase" evidence="7">
    <location>
        <begin position="195"/>
        <end position="577"/>
    </location>
</feature>
<dbReference type="PANTHER" id="PTHR43671:SF13">
    <property type="entry name" value="SERINE_THREONINE-PROTEIN KINASE NEK2"/>
    <property type="match status" value="1"/>
</dbReference>
<dbReference type="Proteomes" id="UP000660729">
    <property type="component" value="Unassembled WGS sequence"/>
</dbReference>
<keyword evidence="3" id="KW-0547">Nucleotide-binding</keyword>
<dbReference type="OrthoDB" id="310217at2759"/>
<evidence type="ECO:0000256" key="2">
    <source>
        <dbReference type="ARBA" id="ARBA00022679"/>
    </source>
</evidence>
<feature type="compositionally biased region" description="Basic and acidic residues" evidence="6">
    <location>
        <begin position="714"/>
        <end position="725"/>
    </location>
</feature>
<name>A0A8H6RP36_9PEZI</name>
<dbReference type="InterPro" id="IPR008271">
    <property type="entry name" value="Ser/Thr_kinase_AS"/>
</dbReference>
<dbReference type="AlphaFoldDB" id="A0A8H6RP36"/>
<sequence>MSDQAFEDWKSLRAYAYDLSRETTPRTTYDSIPVVTRRRLRPLISKFLKSLKDVPVIQDVINETASYHLDEFIGAEELEHSEVGVGLDGNRKVHLETLREHIAAGDALLNATRIEPESVIAMLQGLLGQIDRKIEQFVKATNVEWTQLRQPWEGKDGKLAKLQQLLHSCEDSEHRQARLREEYHMGNSWVGGWSFAKKGNIGSKPFLWIRQGMDQSILDRCVIKDTQLNSMQWNKKFNHFWYDPLDPGGGEKTVHSEIAAMAALRDRKASTNIVNLRNWRMFEDRQMYRLYLEFCPHGDLGQWTGWYKEHRDANLAQRNYFTEPVKPDDKGMTNSEKKKALLGYLNALAEHNNKMRSKDPVKIAAAFHKTRDELERAFLPEPFLWHTFECLARAGQEMEQPAEDDKWEIILHLDYKPRNIFLGLPDDGQYKGYPVPKTGDYGLAKMVPPGDKRNANLYPDCGTPFCRPREQTKVPYPGEEGKPRRRMDAKTNVWGVGIVMWSLLELEDGDHRLSYEDLVTSQGVKNDGDRSTLDRPTFRKAAENYYSRDLRDLILMCLSHEQQHRPSFEKLLLHIEKCTGKSEKADLANGLRSASEDDPKWQEEQNVLPSLNADTFKGYLTGLSTYPDGMDGTPAPPTSGHEESDNVPGSGLGADSIVQRRLRGAYNQQGQAQVGAIPQSPKRETQTPSKTSKRKRSGDDESGSQHKSTKHTHKDPPQEDIDRRQLLGQQSPGDEAVAGYELKRSSLSEDKR</sequence>
<protein>
    <recommendedName>
        <fullName evidence="1">non-specific serine/threonine protein kinase</fullName>
        <ecNumber evidence="1">2.7.11.1</ecNumber>
    </recommendedName>
</protein>
<dbReference type="GO" id="GO:0005524">
    <property type="term" value="F:ATP binding"/>
    <property type="evidence" value="ECO:0007669"/>
    <property type="project" value="UniProtKB-KW"/>
</dbReference>
<dbReference type="Gene3D" id="1.10.510.10">
    <property type="entry name" value="Transferase(Phosphotransferase) domain 1"/>
    <property type="match status" value="1"/>
</dbReference>
<evidence type="ECO:0000256" key="3">
    <source>
        <dbReference type="ARBA" id="ARBA00022741"/>
    </source>
</evidence>
<evidence type="ECO:0000313" key="8">
    <source>
        <dbReference type="EMBL" id="KAF7193656.1"/>
    </source>
</evidence>